<dbReference type="PANTHER" id="PTHR25462">
    <property type="entry name" value="BONUS, ISOFORM C-RELATED"/>
    <property type="match status" value="1"/>
</dbReference>
<evidence type="ECO:0000256" key="2">
    <source>
        <dbReference type="SAM" id="Coils"/>
    </source>
</evidence>
<feature type="domain" description="B box-type" evidence="3">
    <location>
        <begin position="258"/>
        <end position="308"/>
    </location>
</feature>
<dbReference type="SMART" id="SM00336">
    <property type="entry name" value="BBOX"/>
    <property type="match status" value="5"/>
</dbReference>
<organism evidence="4 5">
    <name type="scientific">Mytilus galloprovincialis</name>
    <name type="common">Mediterranean mussel</name>
    <dbReference type="NCBI Taxonomy" id="29158"/>
    <lineage>
        <taxon>Eukaryota</taxon>
        <taxon>Metazoa</taxon>
        <taxon>Spiralia</taxon>
        <taxon>Lophotrochozoa</taxon>
        <taxon>Mollusca</taxon>
        <taxon>Bivalvia</taxon>
        <taxon>Autobranchia</taxon>
        <taxon>Pteriomorphia</taxon>
        <taxon>Mytilida</taxon>
        <taxon>Mytiloidea</taxon>
        <taxon>Mytilidae</taxon>
        <taxon>Mytilinae</taxon>
        <taxon>Mytilus</taxon>
    </lineage>
</organism>
<dbReference type="GO" id="GO:0008270">
    <property type="term" value="F:zinc ion binding"/>
    <property type="evidence" value="ECO:0007669"/>
    <property type="project" value="UniProtKB-KW"/>
</dbReference>
<evidence type="ECO:0000313" key="5">
    <source>
        <dbReference type="Proteomes" id="UP000596742"/>
    </source>
</evidence>
<dbReference type="EMBL" id="UYJE01001315">
    <property type="protein sequence ID" value="VDI01173.1"/>
    <property type="molecule type" value="Genomic_DNA"/>
</dbReference>
<dbReference type="PANTHER" id="PTHR25462:SF296">
    <property type="entry name" value="MEIOTIC P26, ISOFORM F"/>
    <property type="match status" value="1"/>
</dbReference>
<evidence type="ECO:0000256" key="1">
    <source>
        <dbReference type="PROSITE-ProRule" id="PRU00024"/>
    </source>
</evidence>
<feature type="domain" description="B box-type" evidence="3">
    <location>
        <begin position="6"/>
        <end position="56"/>
    </location>
</feature>
<keyword evidence="2" id="KW-0175">Coiled coil</keyword>
<dbReference type="AlphaFoldDB" id="A0A8B6C8M5"/>
<keyword evidence="1" id="KW-0862">Zinc</keyword>
<sequence length="403" mass="46664">MERAKESLPLCEPCSLTNKNEHSKYYCTYCEEYYCGRCFASHSSQKSSKAHDVLTIEDVLPATHHCEPCYENQHNVNPVNRCEDCEEYLCESCTMVHLSQKQNKGHTIKPLPRPVSCYPCSANDTNKIATAFCLDCEDPEPLCDDCADQHKLMKKTKNHKMSKNKFTLNLKFSQKIERFETNIQNETETVKAQKLITNVQEKSTEPKCEPCEKRGKPTIAIYFCHDCEERYCEACMKKHTISKNTKNHRLGNIPHDANNVYTCDLCKFNNIVTAANYFCENCEDKLCGNCQKIHQSQNMSRDHKIQVISKQIVRCAICCELGEQSQATCYCLDCKYPEPLCSICAEEHTMMKRNKNHLFSKEIFTFTERLKEKETTIHDLQGENENLKIDIKFKQDEIDRLSK</sequence>
<protein>
    <recommendedName>
        <fullName evidence="3">B box-type domain-containing protein</fullName>
    </recommendedName>
</protein>
<evidence type="ECO:0000313" key="4">
    <source>
        <dbReference type="EMBL" id="VDI01173.1"/>
    </source>
</evidence>
<dbReference type="Gene3D" id="4.10.830.40">
    <property type="match status" value="1"/>
</dbReference>
<reference evidence="4" key="1">
    <citation type="submission" date="2018-11" db="EMBL/GenBank/DDBJ databases">
        <authorList>
            <person name="Alioto T."/>
            <person name="Alioto T."/>
        </authorList>
    </citation>
    <scope>NUCLEOTIDE SEQUENCE</scope>
</reference>
<dbReference type="InterPro" id="IPR047153">
    <property type="entry name" value="TRIM45/56/19-like"/>
</dbReference>
<keyword evidence="1" id="KW-0863">Zinc-finger</keyword>
<keyword evidence="5" id="KW-1185">Reference proteome</keyword>
<feature type="domain" description="B box-type" evidence="3">
    <location>
        <begin position="82"/>
        <end position="111"/>
    </location>
</feature>
<dbReference type="InterPro" id="IPR000315">
    <property type="entry name" value="Znf_B-box"/>
</dbReference>
<keyword evidence="1" id="KW-0479">Metal-binding</keyword>
<comment type="caution">
    <text evidence="4">The sequence shown here is derived from an EMBL/GenBank/DDBJ whole genome shotgun (WGS) entry which is preliminary data.</text>
</comment>
<evidence type="ECO:0000259" key="3">
    <source>
        <dbReference type="PROSITE" id="PS50119"/>
    </source>
</evidence>
<dbReference type="Proteomes" id="UP000596742">
    <property type="component" value="Unassembled WGS sequence"/>
</dbReference>
<feature type="domain" description="B box-type" evidence="3">
    <location>
        <begin position="203"/>
        <end position="253"/>
    </location>
</feature>
<feature type="coiled-coil region" evidence="2">
    <location>
        <begin position="370"/>
        <end position="397"/>
    </location>
</feature>
<dbReference type="GO" id="GO:0061630">
    <property type="term" value="F:ubiquitin protein ligase activity"/>
    <property type="evidence" value="ECO:0007669"/>
    <property type="project" value="TreeGrafter"/>
</dbReference>
<dbReference type="CDD" id="cd19757">
    <property type="entry name" value="Bbox1"/>
    <property type="match status" value="2"/>
</dbReference>
<dbReference type="PROSITE" id="PS50119">
    <property type="entry name" value="ZF_BBOX"/>
    <property type="match status" value="4"/>
</dbReference>
<accession>A0A8B6C8M5</accession>
<dbReference type="Pfam" id="PF22586">
    <property type="entry name" value="ANCHR-like_BBOX"/>
    <property type="match status" value="1"/>
</dbReference>
<dbReference type="OrthoDB" id="6218104at2759"/>
<proteinExistence type="predicted"/>
<gene>
    <name evidence="4" type="ORF">MGAL_10B083841</name>
</gene>
<name>A0A8B6C8M5_MYTGA</name>